<gene>
    <name evidence="2" type="ORF">ACFQ63_00680</name>
</gene>
<comment type="caution">
    <text evidence="2">The sequence shown here is derived from an EMBL/GenBank/DDBJ whole genome shotgun (WGS) entry which is preliminary data.</text>
</comment>
<dbReference type="InterPro" id="IPR009050">
    <property type="entry name" value="Globin-like_sf"/>
</dbReference>
<proteinExistence type="predicted"/>
<feature type="region of interest" description="Disordered" evidence="1">
    <location>
        <begin position="146"/>
        <end position="173"/>
    </location>
</feature>
<reference evidence="2 3" key="1">
    <citation type="submission" date="2024-09" db="EMBL/GenBank/DDBJ databases">
        <title>The Natural Products Discovery Center: Release of the First 8490 Sequenced Strains for Exploring Actinobacteria Biosynthetic Diversity.</title>
        <authorList>
            <person name="Kalkreuter E."/>
            <person name="Kautsar S.A."/>
            <person name="Yang D."/>
            <person name="Bader C.D."/>
            <person name="Teijaro C.N."/>
            <person name="Fluegel L."/>
            <person name="Davis C.M."/>
            <person name="Simpson J.R."/>
            <person name="Lauterbach L."/>
            <person name="Steele A.D."/>
            <person name="Gui C."/>
            <person name="Meng S."/>
            <person name="Li G."/>
            <person name="Viehrig K."/>
            <person name="Ye F."/>
            <person name="Su P."/>
            <person name="Kiefer A.F."/>
            <person name="Nichols A."/>
            <person name="Cepeda A.J."/>
            <person name="Yan W."/>
            <person name="Fan B."/>
            <person name="Jiang Y."/>
            <person name="Adhikari A."/>
            <person name="Zheng C.-J."/>
            <person name="Schuster L."/>
            <person name="Cowan T.M."/>
            <person name="Smanski M.J."/>
            <person name="Chevrette M.G."/>
            <person name="De Carvalho L.P.S."/>
            <person name="Shen B."/>
        </authorList>
    </citation>
    <scope>NUCLEOTIDE SEQUENCE [LARGE SCALE GENOMIC DNA]</scope>
    <source>
        <strain evidence="2 3">NPDC056472</strain>
    </source>
</reference>
<organism evidence="2 3">
    <name type="scientific">Streptomyces wedmorensis</name>
    <dbReference type="NCBI Taxonomy" id="43759"/>
    <lineage>
        <taxon>Bacteria</taxon>
        <taxon>Bacillati</taxon>
        <taxon>Actinomycetota</taxon>
        <taxon>Actinomycetes</taxon>
        <taxon>Kitasatosporales</taxon>
        <taxon>Streptomycetaceae</taxon>
        <taxon>Streptomyces</taxon>
    </lineage>
</organism>
<dbReference type="SUPFAM" id="SSF46458">
    <property type="entry name" value="Globin-like"/>
    <property type="match status" value="1"/>
</dbReference>
<dbReference type="RefSeq" id="WP_386250968.1">
    <property type="nucleotide sequence ID" value="NZ_JBHTRV010000001.1"/>
</dbReference>
<protein>
    <recommendedName>
        <fullName evidence="4">Globin</fullName>
    </recommendedName>
</protein>
<dbReference type="InterPro" id="IPR012292">
    <property type="entry name" value="Globin/Proto"/>
</dbReference>
<dbReference type="EMBL" id="JBHTRV010000001">
    <property type="protein sequence ID" value="MFE5978205.1"/>
    <property type="molecule type" value="Genomic_DNA"/>
</dbReference>
<sequence length="294" mass="32112">MTDTHPSPPRPSAENLRTVQFSCQLLFRREHEFVEHFYACMVDIVPAIRELAPQQGRPLCDGLVRSVLWAALTQDTPEVVESTLRRVGASHQRQGFPETWYRSSGRALLDAAHEIHKGDWGSLLSSHWVAYYTWLSASLVSGAAWARSGGGRHEPPGSDRAAPTMTGGPVESLGDILDGLRSRHFPDDDRALAAICTRVALRTGADLRNPRPDQHADPSVVHNVLRILLVLGYSLPSFAPDRFPRVTDTSGRPMDAYGSTHPSDPAAAPASPPGSVPADGPLGRWKRLLSKATR</sequence>
<evidence type="ECO:0000313" key="2">
    <source>
        <dbReference type="EMBL" id="MFE5978205.1"/>
    </source>
</evidence>
<name>A0ABW6IMQ7_STRWE</name>
<accession>A0ABW6IMQ7</accession>
<dbReference type="Proteomes" id="UP001600424">
    <property type="component" value="Unassembled WGS sequence"/>
</dbReference>
<feature type="compositionally biased region" description="Basic residues" evidence="1">
    <location>
        <begin position="284"/>
        <end position="294"/>
    </location>
</feature>
<keyword evidence="3" id="KW-1185">Reference proteome</keyword>
<feature type="region of interest" description="Disordered" evidence="1">
    <location>
        <begin position="241"/>
        <end position="294"/>
    </location>
</feature>
<evidence type="ECO:0000313" key="3">
    <source>
        <dbReference type="Proteomes" id="UP001600424"/>
    </source>
</evidence>
<dbReference type="Gene3D" id="1.10.490.10">
    <property type="entry name" value="Globins"/>
    <property type="match status" value="1"/>
</dbReference>
<evidence type="ECO:0000256" key="1">
    <source>
        <dbReference type="SAM" id="MobiDB-lite"/>
    </source>
</evidence>
<evidence type="ECO:0008006" key="4">
    <source>
        <dbReference type="Google" id="ProtNLM"/>
    </source>
</evidence>